<dbReference type="Pfam" id="PF06356">
    <property type="entry name" value="DUF1064"/>
    <property type="match status" value="1"/>
</dbReference>
<name>H8GXN6_DEIGI</name>
<dbReference type="KEGG" id="dgo:DGo_CA1961"/>
<dbReference type="EMBL" id="CP002191">
    <property type="protein sequence ID" value="AFD25888.1"/>
    <property type="molecule type" value="Genomic_DNA"/>
</dbReference>
<reference evidence="1 2" key="1">
    <citation type="journal article" date="2012" name="PLoS ONE">
        <title>Genome sequence and transcriptome analysis of the radioresistant bacterium Deinococcus gobiensis: insights into the extreme environmental adaptations.</title>
        <authorList>
            <person name="Yuan M."/>
            <person name="Chen M."/>
            <person name="Zhang W."/>
            <person name="Lu W."/>
            <person name="Wang J."/>
            <person name="Yang M."/>
            <person name="Zhao P."/>
            <person name="Tang R."/>
            <person name="Li X."/>
            <person name="Hao Y."/>
            <person name="Zhou Z."/>
            <person name="Zhan Y."/>
            <person name="Yu H."/>
            <person name="Teng C."/>
            <person name="Yan Y."/>
            <person name="Ping S."/>
            <person name="Wang Y."/>
            <person name="Lin M."/>
        </authorList>
    </citation>
    <scope>NUCLEOTIDE SEQUENCE [LARGE SCALE GENOMIC DNA]</scope>
    <source>
        <strain evidence="1 2">I-0</strain>
    </source>
</reference>
<gene>
    <name evidence="1" type="ordered locus">DGo_CA1961</name>
</gene>
<accession>H8GXN6</accession>
<dbReference type="PATRIC" id="fig|745776.4.peg.2014"/>
<evidence type="ECO:0000313" key="1">
    <source>
        <dbReference type="EMBL" id="AFD25888.1"/>
    </source>
</evidence>
<dbReference type="AlphaFoldDB" id="H8GXN6"/>
<protein>
    <submittedName>
        <fullName evidence="1">Phage protein</fullName>
    </submittedName>
</protein>
<sequence length="70" mass="8217">MRQPVFYLPGGTRYVADFLCFWADGRVDARDVKGMETAEFKVKWREVQAAYPFMTFVMVKRSGKSWKEEA</sequence>
<dbReference type="Proteomes" id="UP000007575">
    <property type="component" value="Chromosome"/>
</dbReference>
<organism evidence="1 2">
    <name type="scientific">Deinococcus gobiensis (strain DSM 21396 / JCM 16679 / CGMCC 1.7299 / I-0)</name>
    <dbReference type="NCBI Taxonomy" id="745776"/>
    <lineage>
        <taxon>Bacteria</taxon>
        <taxon>Thermotogati</taxon>
        <taxon>Deinococcota</taxon>
        <taxon>Deinococci</taxon>
        <taxon>Deinococcales</taxon>
        <taxon>Deinococcaceae</taxon>
        <taxon>Deinococcus</taxon>
    </lineage>
</organism>
<dbReference type="HOGENOM" id="CLU_2751104_0_0_0"/>
<proteinExistence type="predicted"/>
<keyword evidence="2" id="KW-1185">Reference proteome</keyword>
<evidence type="ECO:0000313" key="2">
    <source>
        <dbReference type="Proteomes" id="UP000007575"/>
    </source>
</evidence>
<dbReference type="InterPro" id="IPR009414">
    <property type="entry name" value="DUF1064"/>
</dbReference>